<evidence type="ECO:0000313" key="1">
    <source>
        <dbReference type="EMBL" id="KAK0398103.1"/>
    </source>
</evidence>
<accession>A0AA39LI48</accession>
<comment type="caution">
    <text evidence="1">The sequence shown here is derived from an EMBL/GenBank/DDBJ whole genome shotgun (WGS) entry which is preliminary data.</text>
</comment>
<organism evidence="1 2">
    <name type="scientific">Steinernema hermaphroditum</name>
    <dbReference type="NCBI Taxonomy" id="289476"/>
    <lineage>
        <taxon>Eukaryota</taxon>
        <taxon>Metazoa</taxon>
        <taxon>Ecdysozoa</taxon>
        <taxon>Nematoda</taxon>
        <taxon>Chromadorea</taxon>
        <taxon>Rhabditida</taxon>
        <taxon>Tylenchina</taxon>
        <taxon>Panagrolaimomorpha</taxon>
        <taxon>Strongyloidoidea</taxon>
        <taxon>Steinernematidae</taxon>
        <taxon>Steinernema</taxon>
    </lineage>
</organism>
<evidence type="ECO:0000313" key="2">
    <source>
        <dbReference type="Proteomes" id="UP001175271"/>
    </source>
</evidence>
<sequence>MRSLLSTNDQPEQLYLVVLLPCIRSQELIEEHVHTQAPVRSDGTALVKAITRRPPSLYPLSRLYRKTVSLGNAEGRSADR</sequence>
<protein>
    <submittedName>
        <fullName evidence="1">Uncharacterized protein</fullName>
    </submittedName>
</protein>
<keyword evidence="2" id="KW-1185">Reference proteome</keyword>
<name>A0AA39LI48_9BILA</name>
<proteinExistence type="predicted"/>
<gene>
    <name evidence="1" type="ORF">QR680_002430</name>
</gene>
<reference evidence="1" key="1">
    <citation type="submission" date="2023-06" db="EMBL/GenBank/DDBJ databases">
        <title>Genomic analysis of the entomopathogenic nematode Steinernema hermaphroditum.</title>
        <authorList>
            <person name="Schwarz E.M."/>
            <person name="Heppert J.K."/>
            <person name="Baniya A."/>
            <person name="Schwartz H.T."/>
            <person name="Tan C.-H."/>
            <person name="Antoshechkin I."/>
            <person name="Sternberg P.W."/>
            <person name="Goodrich-Blair H."/>
            <person name="Dillman A.R."/>
        </authorList>
    </citation>
    <scope>NUCLEOTIDE SEQUENCE</scope>
    <source>
        <strain evidence="1">PS9179</strain>
        <tissue evidence="1">Whole animal</tissue>
    </source>
</reference>
<dbReference type="EMBL" id="JAUCMV010000005">
    <property type="protein sequence ID" value="KAK0398103.1"/>
    <property type="molecule type" value="Genomic_DNA"/>
</dbReference>
<dbReference type="Proteomes" id="UP001175271">
    <property type="component" value="Unassembled WGS sequence"/>
</dbReference>
<dbReference type="AlphaFoldDB" id="A0AA39LI48"/>